<dbReference type="Proteomes" id="UP000054324">
    <property type="component" value="Unassembled WGS sequence"/>
</dbReference>
<evidence type="ECO:0000259" key="3">
    <source>
        <dbReference type="PROSITE" id="PS50878"/>
    </source>
</evidence>
<dbReference type="PROSITE" id="PS50878">
    <property type="entry name" value="RT_POL"/>
    <property type="match status" value="1"/>
</dbReference>
<feature type="coiled-coil region" evidence="1">
    <location>
        <begin position="982"/>
        <end position="1065"/>
    </location>
</feature>
<organism evidence="4 5">
    <name type="scientific">Opisthorchis viverrini</name>
    <name type="common">Southeast Asian liver fluke</name>
    <dbReference type="NCBI Taxonomy" id="6198"/>
    <lineage>
        <taxon>Eukaryota</taxon>
        <taxon>Metazoa</taxon>
        <taxon>Spiralia</taxon>
        <taxon>Lophotrochozoa</taxon>
        <taxon>Platyhelminthes</taxon>
        <taxon>Trematoda</taxon>
        <taxon>Digenea</taxon>
        <taxon>Opisthorchiida</taxon>
        <taxon>Opisthorchiata</taxon>
        <taxon>Opisthorchiidae</taxon>
        <taxon>Opisthorchis</taxon>
    </lineage>
</organism>
<dbReference type="EMBL" id="KL596756">
    <property type="protein sequence ID" value="KER26118.1"/>
    <property type="molecule type" value="Genomic_DNA"/>
</dbReference>
<proteinExistence type="predicted"/>
<dbReference type="SUPFAM" id="SSF56672">
    <property type="entry name" value="DNA/RNA polymerases"/>
    <property type="match status" value="1"/>
</dbReference>
<feature type="domain" description="Reverse transcriptase" evidence="3">
    <location>
        <begin position="1"/>
        <end position="268"/>
    </location>
</feature>
<dbReference type="STRING" id="6198.A0A074ZFY7"/>
<reference evidence="4 5" key="1">
    <citation type="submission" date="2013-11" db="EMBL/GenBank/DDBJ databases">
        <title>Opisthorchis viverrini - life in the bile duct.</title>
        <authorList>
            <person name="Young N.D."/>
            <person name="Nagarajan N."/>
            <person name="Lin S.J."/>
            <person name="Korhonen P.K."/>
            <person name="Jex A.R."/>
            <person name="Hall R.S."/>
            <person name="Safavi-Hemami H."/>
            <person name="Kaewkong W."/>
            <person name="Bertrand D."/>
            <person name="Gao S."/>
            <person name="Seet Q."/>
            <person name="Wongkham S."/>
            <person name="Teh B.T."/>
            <person name="Wongkham C."/>
            <person name="Intapan P.M."/>
            <person name="Maleewong W."/>
            <person name="Yang X."/>
            <person name="Hu M."/>
            <person name="Wang Z."/>
            <person name="Hofmann A."/>
            <person name="Sternberg P.W."/>
            <person name="Tan P."/>
            <person name="Wang J."/>
            <person name="Gasser R.B."/>
        </authorList>
    </citation>
    <scope>NUCLEOTIDE SEQUENCE [LARGE SCALE GENOMIC DNA]</scope>
</reference>
<dbReference type="OrthoDB" id="73401at2759"/>
<feature type="region of interest" description="Disordered" evidence="2">
    <location>
        <begin position="1106"/>
        <end position="1136"/>
    </location>
</feature>
<dbReference type="InterPro" id="IPR048701">
    <property type="entry name" value="CIP2A_N"/>
</dbReference>
<evidence type="ECO:0000313" key="4">
    <source>
        <dbReference type="EMBL" id="KER26118.1"/>
    </source>
</evidence>
<evidence type="ECO:0000313" key="5">
    <source>
        <dbReference type="Proteomes" id="UP000054324"/>
    </source>
</evidence>
<dbReference type="KEGG" id="ovi:T265_06597"/>
<dbReference type="RefSeq" id="XP_009170164.1">
    <property type="nucleotide sequence ID" value="XM_009171900.1"/>
</dbReference>
<accession>A0A074ZFY7</accession>
<keyword evidence="1" id="KW-0175">Coiled coil</keyword>
<feature type="region of interest" description="Disordered" evidence="2">
    <location>
        <begin position="726"/>
        <end position="748"/>
    </location>
</feature>
<dbReference type="GeneID" id="20320776"/>
<evidence type="ECO:0000256" key="2">
    <source>
        <dbReference type="SAM" id="MobiDB-lite"/>
    </source>
</evidence>
<dbReference type="Pfam" id="PF21044">
    <property type="entry name" value="CIP2A_N"/>
    <property type="match status" value="1"/>
</dbReference>
<evidence type="ECO:0000256" key="1">
    <source>
        <dbReference type="SAM" id="Coils"/>
    </source>
</evidence>
<dbReference type="AlphaFoldDB" id="A0A074ZFY7"/>
<dbReference type="Pfam" id="PF00078">
    <property type="entry name" value="RVT_1"/>
    <property type="match status" value="1"/>
</dbReference>
<protein>
    <recommendedName>
        <fullName evidence="3">Reverse transcriptase domain-containing protein</fullName>
    </recommendedName>
</protein>
<keyword evidence="5" id="KW-1185">Reference proteome</keyword>
<dbReference type="InterPro" id="IPR043502">
    <property type="entry name" value="DNA/RNA_pol_sf"/>
</dbReference>
<name>A0A074ZFY7_OPIVI</name>
<dbReference type="CTD" id="20320776"/>
<dbReference type="InterPro" id="IPR000477">
    <property type="entry name" value="RT_dom"/>
</dbReference>
<gene>
    <name evidence="4" type="ORF">T265_06597</name>
</gene>
<dbReference type="PANTHER" id="PTHR47027:SF20">
    <property type="entry name" value="REVERSE TRANSCRIPTASE-LIKE PROTEIN WITH RNA-DIRECTED DNA POLYMERASE DOMAIN"/>
    <property type="match status" value="1"/>
</dbReference>
<dbReference type="PANTHER" id="PTHR47027">
    <property type="entry name" value="REVERSE TRANSCRIPTASE DOMAIN-CONTAINING PROTEIN"/>
    <property type="match status" value="1"/>
</dbReference>
<sequence>MVVGLKSTEKMRTLTIVAKQPPTAFVGLCNQLNRVLDKLPGLGRIRATNIFKQSIVQVKMLLRQCLKSATDGPSSVVGDTAPRPRWRARERDLGFSVLYYRRLLPVTAGPALKTDHSVRQQHLLVTWRRYPQTYGRVRVCGELFKSFRIQSGVRQGCPLSPFLFNFVIDEIMRRTLEGLQNPGVQIFCEENLVDLEYADDIVLMFEGAEKAQVLLDELTKVIPSFGIHFAPTKCKVMLVDVQLLNTPLTIQGEVLEVVERFTYLGSCINSHCSVTDEVFLQSGTVKDNISGAADSKALNSLLCAAFSDSHPINVRRCILDFLHFLDDRLHPTGSHLMMRLRLLTSFSILNPLIFGLSSKSFTGSDQIKDDFEVLRKCLLHIMSSDSVSQSSLVFSMTVRFYLWRTADKFFEGLNVHKSLQILFNLLLNGEISLPGLCAGDLLADMCREPKIANQLSSLQEFKNYLKEIIVQLKAKDTSLVLKLLHLLRCLLDNGADRKAEQHIRDLFFEQQSTEDDPPLEPLDTLFQLVIGPDDLVATAALDLLIRLVASQEEHTLADKENKPACKVPYEWLLESAISGLQSNTIADSVNFRILLESANHQQSIICSRLLRRVLLIRLADRLVQCIQSTRTADVLSTPDNGTLDNVFALVELLFRTVLGQFDGNLLIGILAGNKKPDVTLNIPGPANAKADVESCLLSMGLAVEAMGLVYTCTDMLSTMFPGVSQEDEVSLTQPSNEKTGGDNKPASSVARHCGQSLQTLLECPETPGLFALGLLTTSPTHSSPSDYSALGLGLATRSAIVRLLSVALHLDTFDNEQFALLLHRLQPTDGNITSLLDRISGGQAGLSLSMTSFLSQWVCSAAGGSVQHQFMPAFSFDQLSKSKKRPSESDALEQRIDRFLTDWEADRNAEVPSFASDVLSIFQYKLHLLQSREDALEASASANAEALNQANRLCEYYRERAIIAEAESEQLRVLQLDSVGRIEKDKLSLALLNSQLERLSSELVELRKQLTDKTSECQDLTQKNDNLQTKLNAAREENRAMDATIDDYRNQLDLAKEQIQAQLTQINKFTQITRLINDLTGNPQGDLTAINLPVASGDSGGSIGMESISSHGGQDSGNRATTAGVAKRMATRAARR</sequence>